<protein>
    <recommendedName>
        <fullName evidence="3">LLM class flavin-dependent oxidoreductase</fullName>
    </recommendedName>
</protein>
<gene>
    <name evidence="1" type="ORF">FHU36_007773</name>
</gene>
<sequence length="48" mass="5271">MNAGTVADHIGRCRDLADAGVGEMMIRLAVLTDTRPLELWAEVIDAFR</sequence>
<reference evidence="1 2" key="1">
    <citation type="submission" date="2020-08" db="EMBL/GenBank/DDBJ databases">
        <title>Sequencing the genomes of 1000 actinobacteria strains.</title>
        <authorList>
            <person name="Klenk H.-P."/>
        </authorList>
    </citation>
    <scope>NUCLEOTIDE SEQUENCE [LARGE SCALE GENOMIC DNA]</scope>
    <source>
        <strain evidence="1 2">DSM 45913</strain>
    </source>
</reference>
<evidence type="ECO:0000313" key="1">
    <source>
        <dbReference type="EMBL" id="MBB6351190.1"/>
    </source>
</evidence>
<evidence type="ECO:0008006" key="3">
    <source>
        <dbReference type="Google" id="ProtNLM"/>
    </source>
</evidence>
<proteinExistence type="predicted"/>
<comment type="caution">
    <text evidence="1">The sequence shown here is derived from an EMBL/GenBank/DDBJ whole genome shotgun (WGS) entry which is preliminary data.</text>
</comment>
<keyword evidence="2" id="KW-1185">Reference proteome</keyword>
<accession>A0A7X0C9S8</accession>
<dbReference type="AlphaFoldDB" id="A0A7X0C9S8"/>
<organism evidence="1 2">
    <name type="scientific">Nonomuraea muscovyensis</name>
    <dbReference type="NCBI Taxonomy" id="1124761"/>
    <lineage>
        <taxon>Bacteria</taxon>
        <taxon>Bacillati</taxon>
        <taxon>Actinomycetota</taxon>
        <taxon>Actinomycetes</taxon>
        <taxon>Streptosporangiales</taxon>
        <taxon>Streptosporangiaceae</taxon>
        <taxon>Nonomuraea</taxon>
    </lineage>
</organism>
<dbReference type="RefSeq" id="WP_185088990.1">
    <property type="nucleotide sequence ID" value="NZ_JACHJB010000004.1"/>
</dbReference>
<dbReference type="Proteomes" id="UP000583800">
    <property type="component" value="Unassembled WGS sequence"/>
</dbReference>
<evidence type="ECO:0000313" key="2">
    <source>
        <dbReference type="Proteomes" id="UP000583800"/>
    </source>
</evidence>
<dbReference type="EMBL" id="JACHJB010000004">
    <property type="protein sequence ID" value="MBB6351190.1"/>
    <property type="molecule type" value="Genomic_DNA"/>
</dbReference>
<name>A0A7X0C9S8_9ACTN</name>